<dbReference type="SUPFAM" id="SSF52540">
    <property type="entry name" value="P-loop containing nucleoside triphosphate hydrolases"/>
    <property type="match status" value="1"/>
</dbReference>
<protein>
    <recommendedName>
        <fullName evidence="13">DNA 3'-5' helicase</fullName>
        <ecNumber evidence="13">5.6.2.4</ecNumber>
    </recommendedName>
</protein>
<evidence type="ECO:0000259" key="17">
    <source>
        <dbReference type="PROSITE" id="PS51217"/>
    </source>
</evidence>
<evidence type="ECO:0000313" key="18">
    <source>
        <dbReference type="EMBL" id="KGN34963.1"/>
    </source>
</evidence>
<evidence type="ECO:0000256" key="12">
    <source>
        <dbReference type="ARBA" id="ARBA00034617"/>
    </source>
</evidence>
<organism evidence="18 19">
    <name type="scientific">Knoellia sinensis KCTC 19936</name>
    <dbReference type="NCBI Taxonomy" id="1385520"/>
    <lineage>
        <taxon>Bacteria</taxon>
        <taxon>Bacillati</taxon>
        <taxon>Actinomycetota</taxon>
        <taxon>Actinomycetes</taxon>
        <taxon>Micrococcales</taxon>
        <taxon>Intrasporangiaceae</taxon>
        <taxon>Knoellia</taxon>
    </lineage>
</organism>
<keyword evidence="11" id="KW-0413">Isomerase</keyword>
<keyword evidence="19" id="KW-1185">Reference proteome</keyword>
<proteinExistence type="inferred from homology"/>
<dbReference type="PROSITE" id="PS51198">
    <property type="entry name" value="UVRD_HELICASE_ATP_BIND"/>
    <property type="match status" value="1"/>
</dbReference>
<dbReference type="GO" id="GO:0000725">
    <property type="term" value="P:recombinational repair"/>
    <property type="evidence" value="ECO:0007669"/>
    <property type="project" value="TreeGrafter"/>
</dbReference>
<dbReference type="GO" id="GO:0004527">
    <property type="term" value="F:exonuclease activity"/>
    <property type="evidence" value="ECO:0007669"/>
    <property type="project" value="UniProtKB-KW"/>
</dbReference>
<dbReference type="InterPro" id="IPR011604">
    <property type="entry name" value="PDDEXK-like_dom_sf"/>
</dbReference>
<keyword evidence="8 15" id="KW-0067">ATP-binding</keyword>
<dbReference type="STRING" id="1385520.N802_02755"/>
<evidence type="ECO:0000256" key="3">
    <source>
        <dbReference type="ARBA" id="ARBA00022741"/>
    </source>
</evidence>
<dbReference type="PROSITE" id="PS51217">
    <property type="entry name" value="UVRD_HELICASE_CTER"/>
    <property type="match status" value="1"/>
</dbReference>
<gene>
    <name evidence="18" type="ORF">N802_02755</name>
</gene>
<keyword evidence="9" id="KW-0238">DNA-binding</keyword>
<evidence type="ECO:0000256" key="6">
    <source>
        <dbReference type="ARBA" id="ARBA00022806"/>
    </source>
</evidence>
<dbReference type="GO" id="GO:0005524">
    <property type="term" value="F:ATP binding"/>
    <property type="evidence" value="ECO:0007669"/>
    <property type="project" value="UniProtKB-UniRule"/>
</dbReference>
<evidence type="ECO:0000256" key="5">
    <source>
        <dbReference type="ARBA" id="ARBA00022801"/>
    </source>
</evidence>
<keyword evidence="5 15" id="KW-0378">Hydrolase</keyword>
<dbReference type="InterPro" id="IPR014017">
    <property type="entry name" value="DNA_helicase_UvrD-like_C"/>
</dbReference>
<evidence type="ECO:0000256" key="1">
    <source>
        <dbReference type="ARBA" id="ARBA00009922"/>
    </source>
</evidence>
<dbReference type="InterPro" id="IPR013986">
    <property type="entry name" value="DExx_box_DNA_helicase_dom_sf"/>
</dbReference>
<dbReference type="GO" id="GO:0005829">
    <property type="term" value="C:cytosol"/>
    <property type="evidence" value="ECO:0007669"/>
    <property type="project" value="TreeGrafter"/>
</dbReference>
<evidence type="ECO:0000256" key="11">
    <source>
        <dbReference type="ARBA" id="ARBA00023235"/>
    </source>
</evidence>
<dbReference type="Pfam" id="PF12705">
    <property type="entry name" value="PDDEXK_1"/>
    <property type="match status" value="1"/>
</dbReference>
<dbReference type="Gene3D" id="3.90.320.10">
    <property type="match status" value="1"/>
</dbReference>
<evidence type="ECO:0000256" key="10">
    <source>
        <dbReference type="ARBA" id="ARBA00023204"/>
    </source>
</evidence>
<keyword evidence="7" id="KW-0269">Exonuclease</keyword>
<evidence type="ECO:0000313" key="19">
    <source>
        <dbReference type="Proteomes" id="UP000030002"/>
    </source>
</evidence>
<dbReference type="InterPro" id="IPR000212">
    <property type="entry name" value="DNA_helicase_UvrD/REP"/>
</dbReference>
<dbReference type="InterPro" id="IPR038726">
    <property type="entry name" value="PDDEXK_AddAB-type"/>
</dbReference>
<comment type="caution">
    <text evidence="18">The sequence shown here is derived from an EMBL/GenBank/DDBJ whole genome shotgun (WGS) entry which is preliminary data.</text>
</comment>
<feature type="binding site" evidence="15">
    <location>
        <begin position="38"/>
        <end position="45"/>
    </location>
    <ligand>
        <name>ATP</name>
        <dbReference type="ChEBI" id="CHEBI:30616"/>
    </ligand>
</feature>
<evidence type="ECO:0000256" key="15">
    <source>
        <dbReference type="PROSITE-ProRule" id="PRU00560"/>
    </source>
</evidence>
<dbReference type="PANTHER" id="PTHR11070:SF59">
    <property type="entry name" value="DNA 3'-5' HELICASE"/>
    <property type="match status" value="1"/>
</dbReference>
<keyword evidence="2" id="KW-0540">Nuclease</keyword>
<dbReference type="EC" id="5.6.2.4" evidence="13"/>
<evidence type="ECO:0000256" key="7">
    <source>
        <dbReference type="ARBA" id="ARBA00022839"/>
    </source>
</evidence>
<evidence type="ECO:0000256" key="2">
    <source>
        <dbReference type="ARBA" id="ARBA00022722"/>
    </source>
</evidence>
<keyword evidence="10" id="KW-0234">DNA repair</keyword>
<dbReference type="Gene3D" id="3.40.50.300">
    <property type="entry name" value="P-loop containing nucleotide triphosphate hydrolases"/>
    <property type="match status" value="2"/>
</dbReference>
<dbReference type="PANTHER" id="PTHR11070">
    <property type="entry name" value="UVRD / RECB / PCRA DNA HELICASE FAMILY MEMBER"/>
    <property type="match status" value="1"/>
</dbReference>
<dbReference type="Pfam" id="PF00580">
    <property type="entry name" value="UvrD-helicase"/>
    <property type="match status" value="1"/>
</dbReference>
<evidence type="ECO:0000256" key="4">
    <source>
        <dbReference type="ARBA" id="ARBA00022763"/>
    </source>
</evidence>
<dbReference type="AlphaFoldDB" id="A0A0A0JCU3"/>
<dbReference type="eggNOG" id="COG0210">
    <property type="taxonomic scope" value="Bacteria"/>
</dbReference>
<dbReference type="InterPro" id="IPR014016">
    <property type="entry name" value="UvrD-like_ATP-bd"/>
</dbReference>
<dbReference type="GO" id="GO:0003677">
    <property type="term" value="F:DNA binding"/>
    <property type="evidence" value="ECO:0007669"/>
    <property type="project" value="UniProtKB-KW"/>
</dbReference>
<dbReference type="OrthoDB" id="5240387at2"/>
<keyword evidence="4" id="KW-0227">DNA damage</keyword>
<evidence type="ECO:0000256" key="8">
    <source>
        <dbReference type="ARBA" id="ARBA00022840"/>
    </source>
</evidence>
<accession>A0A0A0JCU3</accession>
<evidence type="ECO:0000256" key="13">
    <source>
        <dbReference type="ARBA" id="ARBA00034808"/>
    </source>
</evidence>
<evidence type="ECO:0000259" key="16">
    <source>
        <dbReference type="PROSITE" id="PS51198"/>
    </source>
</evidence>
<feature type="domain" description="UvrD-like helicase C-terminal" evidence="17">
    <location>
        <begin position="319"/>
        <end position="629"/>
    </location>
</feature>
<dbReference type="GO" id="GO:0043138">
    <property type="term" value="F:3'-5' DNA helicase activity"/>
    <property type="evidence" value="ECO:0007669"/>
    <property type="project" value="UniProtKB-EC"/>
</dbReference>
<reference evidence="18 19" key="1">
    <citation type="submission" date="2013-08" db="EMBL/GenBank/DDBJ databases">
        <title>The genome sequence of Knoellia sinensis.</title>
        <authorList>
            <person name="Zhu W."/>
            <person name="Wang G."/>
        </authorList>
    </citation>
    <scope>NUCLEOTIDE SEQUENCE [LARGE SCALE GENOMIC DNA]</scope>
    <source>
        <strain evidence="18 19">KCTC 19936</strain>
    </source>
</reference>
<evidence type="ECO:0000256" key="14">
    <source>
        <dbReference type="ARBA" id="ARBA00048988"/>
    </source>
</evidence>
<dbReference type="GO" id="GO:0033202">
    <property type="term" value="C:DNA helicase complex"/>
    <property type="evidence" value="ECO:0007669"/>
    <property type="project" value="TreeGrafter"/>
</dbReference>
<comment type="catalytic activity">
    <reaction evidence="14">
        <text>ATP + H2O = ADP + phosphate + H(+)</text>
        <dbReference type="Rhea" id="RHEA:13065"/>
        <dbReference type="ChEBI" id="CHEBI:15377"/>
        <dbReference type="ChEBI" id="CHEBI:15378"/>
        <dbReference type="ChEBI" id="CHEBI:30616"/>
        <dbReference type="ChEBI" id="CHEBI:43474"/>
        <dbReference type="ChEBI" id="CHEBI:456216"/>
        <dbReference type="EC" id="5.6.2.4"/>
    </reaction>
</comment>
<keyword evidence="3 15" id="KW-0547">Nucleotide-binding</keyword>
<dbReference type="Gene3D" id="1.10.486.10">
    <property type="entry name" value="PCRA, domain 4"/>
    <property type="match status" value="1"/>
</dbReference>
<dbReference type="EMBL" id="AVPJ01000001">
    <property type="protein sequence ID" value="KGN34963.1"/>
    <property type="molecule type" value="Genomic_DNA"/>
</dbReference>
<dbReference type="eggNOG" id="COG2887">
    <property type="taxonomic scope" value="Bacteria"/>
</dbReference>
<dbReference type="Proteomes" id="UP000030002">
    <property type="component" value="Unassembled WGS sequence"/>
</dbReference>
<sequence>MVLTLRRAATPELTVPALDAVQQTVADWRGSGVLRVLGAPGTGKTTVGVELVAGHVANGVQPDQCLLLAASRRGASRLRSQVTSRVGGTSTEPLARTFPSFGFGVLRAAAALAGDPAPRLLSGPEQDVVLRELLAGHASGETMGPRWPARVQLALPTRAFRAELRDLLMRAVELGLVPDELEQLGVLHGHEEWVAGAELLREYDEVTALLTPGAFDPAWILGAAASALDGDVDLAAAVTSSLRLVVVDDAQEMTPAALRLLEVVRRVAPTAGIVLIGDPDSATQTFRGGDPTLLAREWAVLGDGPTIVLPRSHRLPDRLQVVSRAVAGHIGVLGDAAHRRAEPCGEGGAAEVHLLRSASQEAGFIASRLRAAHLLDDVPWSDMAVIVRGQARSAALRRALQSSGVPVAAAEAELPVRDEPAVRPLLALLQVVTDLALGRTEDVPVEAALDLLVSPVGAADPVELRRLRRALRRDELDAGGSRTSDELLAEVLLRPAIHDRLGPEGRSVQRVGRMLRAGVEAAAGADGGWAAGVTAEAILWAMWDASRLAGAWRDTALAGGAAGARADRDLDAVLAVLRAASTYGERLPGSSPEAFLQHVLGQDVPGDTLAARAPSGAAVSLLTPQAAAGREWPLVVVAGVQDGSWPDLRLRGSLLGSQDLVDVVRGREGGHRAALAAVRHDETRLFHVAVSRATRTLLVTAVRSEDEQPSPYLDVVDPLPDGTDHREPSDWARPVTLPALVGALRRDVVSPDPRRRGGAITGLARLAREGVPGADPGSWWVLHALTDERPRRGPDDLVRVGPSAIDGFSSCQLKWALTKAGGDGPMIGQRDIGTLIHEIAAEGDADATTMRATLDERWARLGLPTGWSTRLKRREAERMIDRLARFFEENTAAGWRRLAAEESMRVELGRVVLSGSVDRLDVGRDGSVRVIDYKTGSSKPSRPDLLRHGQLGAYQLAVEKGAFGHLGVAPESAGAALLQLGKAALQKTTLQEQTPLSQDDDPRWAEDLVVETGTLMGGATFVASPSDDVCRTCPVRSSCPAQPEGRAL</sequence>
<evidence type="ECO:0000256" key="9">
    <source>
        <dbReference type="ARBA" id="ARBA00023125"/>
    </source>
</evidence>
<dbReference type="InterPro" id="IPR027417">
    <property type="entry name" value="P-loop_NTPase"/>
</dbReference>
<name>A0A0A0JCU3_9MICO</name>
<dbReference type="Gene3D" id="1.10.10.160">
    <property type="match status" value="1"/>
</dbReference>
<comment type="catalytic activity">
    <reaction evidence="12">
        <text>Couples ATP hydrolysis with the unwinding of duplex DNA by translocating in the 3'-5' direction.</text>
        <dbReference type="EC" id="5.6.2.4"/>
    </reaction>
</comment>
<keyword evidence="6 15" id="KW-0347">Helicase</keyword>
<comment type="similarity">
    <text evidence="1">Belongs to the helicase family. UvrD subfamily.</text>
</comment>
<feature type="domain" description="UvrD-like helicase ATP-binding" evidence="16">
    <location>
        <begin position="17"/>
        <end position="316"/>
    </location>
</feature>